<evidence type="ECO:0000256" key="4">
    <source>
        <dbReference type="ARBA" id="ARBA00023004"/>
    </source>
</evidence>
<feature type="domain" description="Ferritin-like diiron" evidence="7">
    <location>
        <begin position="62"/>
        <end position="211"/>
    </location>
</feature>
<dbReference type="GO" id="GO:0008198">
    <property type="term" value="F:ferrous iron binding"/>
    <property type="evidence" value="ECO:0007669"/>
    <property type="project" value="TreeGrafter"/>
</dbReference>
<feature type="binding site" evidence="5">
    <location>
        <position position="159"/>
    </location>
    <ligand>
        <name>Fe cation</name>
        <dbReference type="ChEBI" id="CHEBI:24875"/>
        <label>1</label>
    </ligand>
</feature>
<dbReference type="SUPFAM" id="SSF47240">
    <property type="entry name" value="Ferritin-like"/>
    <property type="match status" value="1"/>
</dbReference>
<evidence type="ECO:0000256" key="3">
    <source>
        <dbReference type="ARBA" id="ARBA00022723"/>
    </source>
</evidence>
<dbReference type="InterPro" id="IPR001519">
    <property type="entry name" value="Ferritin"/>
</dbReference>
<accession>A0A8B9WU73</accession>
<dbReference type="InterPro" id="IPR009078">
    <property type="entry name" value="Ferritin-like_SF"/>
</dbReference>
<dbReference type="Pfam" id="PF00210">
    <property type="entry name" value="Ferritin"/>
    <property type="match status" value="1"/>
</dbReference>
<dbReference type="InterPro" id="IPR009040">
    <property type="entry name" value="Ferritin-like_diiron"/>
</dbReference>
<proteinExistence type="inferred from homology"/>
<evidence type="ECO:0000256" key="1">
    <source>
        <dbReference type="ARBA" id="ARBA00007513"/>
    </source>
</evidence>
<dbReference type="GO" id="GO:0006826">
    <property type="term" value="P:iron ion transport"/>
    <property type="evidence" value="ECO:0007669"/>
    <property type="project" value="InterPro"/>
</dbReference>
<comment type="function">
    <text evidence="6">Stores iron in a soluble, non-toxic, readily available form. Important for iron homeostasis. Iron is taken up in the ferrous form and deposited as ferric hydroxides after oxidation.</text>
</comment>
<evidence type="ECO:0000313" key="9">
    <source>
        <dbReference type="Proteomes" id="UP000694520"/>
    </source>
</evidence>
<dbReference type="Proteomes" id="UP000694520">
    <property type="component" value="Chromosome X"/>
</dbReference>
<evidence type="ECO:0000259" key="7">
    <source>
        <dbReference type="PROSITE" id="PS50905"/>
    </source>
</evidence>
<name>A0A8B9WU73_BOSMU</name>
<dbReference type="PROSITE" id="PS50905">
    <property type="entry name" value="FERRITIN_LIKE"/>
    <property type="match status" value="1"/>
</dbReference>
<feature type="binding site" evidence="5">
    <location>
        <position position="79"/>
    </location>
    <ligand>
        <name>Fe cation</name>
        <dbReference type="ChEBI" id="CHEBI:24875"/>
        <label>1</label>
    </ligand>
</feature>
<reference evidence="8" key="1">
    <citation type="submission" date="2019-05" db="EMBL/GenBank/DDBJ databases">
        <authorList>
            <person name="Zhang S."/>
            <person name="Liu J."/>
        </authorList>
    </citation>
    <scope>NUCLEOTIDE SEQUENCE [LARGE SCALE GENOMIC DNA]</scope>
</reference>
<reference evidence="8" key="3">
    <citation type="submission" date="2025-09" db="UniProtKB">
        <authorList>
            <consortium name="Ensembl"/>
        </authorList>
    </citation>
    <scope>IDENTIFICATION</scope>
</reference>
<dbReference type="AlphaFoldDB" id="A0A8B9WU73"/>
<keyword evidence="3 5" id="KW-0479">Metal-binding</keyword>
<comment type="similarity">
    <text evidence="1 6">Belongs to the ferritin family.</text>
</comment>
<organism evidence="8 9">
    <name type="scientific">Bos mutus grunniens</name>
    <name type="common">Wild yak</name>
    <name type="synonym">Bos grunniens</name>
    <dbReference type="NCBI Taxonomy" id="30521"/>
    <lineage>
        <taxon>Eukaryota</taxon>
        <taxon>Metazoa</taxon>
        <taxon>Chordata</taxon>
        <taxon>Craniata</taxon>
        <taxon>Vertebrata</taxon>
        <taxon>Euteleostomi</taxon>
        <taxon>Mammalia</taxon>
        <taxon>Eutheria</taxon>
        <taxon>Laurasiatheria</taxon>
        <taxon>Artiodactyla</taxon>
        <taxon>Ruminantia</taxon>
        <taxon>Pecora</taxon>
        <taxon>Bovidae</taxon>
        <taxon>Bovinae</taxon>
        <taxon>Bos</taxon>
    </lineage>
</organism>
<dbReference type="PANTHER" id="PTHR11431:SF97">
    <property type="entry name" value="FERRITIN HEAVY POLYPEPTIDE-LIKE 17-RELATED"/>
    <property type="match status" value="1"/>
</dbReference>
<keyword evidence="4 5" id="KW-0408">Iron</keyword>
<reference evidence="8" key="2">
    <citation type="submission" date="2025-08" db="UniProtKB">
        <authorList>
            <consortium name="Ensembl"/>
        </authorList>
    </citation>
    <scope>IDENTIFICATION</scope>
</reference>
<evidence type="ECO:0000256" key="5">
    <source>
        <dbReference type="PIRSR" id="PIRSR601519-1"/>
    </source>
</evidence>
<protein>
    <recommendedName>
        <fullName evidence="6">Ferritin</fullName>
    </recommendedName>
</protein>
<sequence>PAPCALPLARPAPARPAPARWWYLPRGFTFTPTTPVRLVPAAIPWVGEWPAMLPTSPSQERQNYRPECEAALNSHTTLEFHASFQCLAVAFYLDHDDVGLKHFSHFFLLRSNEHSKTAESLMFLQIQRGGRICFLDIRKPETQQWKSGLQAMLDTLYLEKCVNQSLLDLYQLATNSSDAHLCNFLETGYLDQQDKFIKELGDHVSNLSNVGSPEGSLADYILDKLTVGDSNKED</sequence>
<evidence type="ECO:0000256" key="2">
    <source>
        <dbReference type="ARBA" id="ARBA00022434"/>
    </source>
</evidence>
<dbReference type="FunFam" id="1.20.1260.10:FF:000002">
    <property type="entry name" value="Ferritin, mitochondrial"/>
    <property type="match status" value="1"/>
</dbReference>
<evidence type="ECO:0000313" key="8">
    <source>
        <dbReference type="Ensembl" id="ENSBGRP00000012783.1"/>
    </source>
</evidence>
<dbReference type="InterPro" id="IPR008331">
    <property type="entry name" value="Ferritin_DPS_dom"/>
</dbReference>
<keyword evidence="9" id="KW-1185">Reference proteome</keyword>
<dbReference type="Ensembl" id="ENSBGRT00000014739.1">
    <property type="protein sequence ID" value="ENSBGRP00000012783.1"/>
    <property type="gene ID" value="ENSBGRG00000008058.1"/>
</dbReference>
<evidence type="ECO:0000256" key="6">
    <source>
        <dbReference type="RuleBase" id="RU361145"/>
    </source>
</evidence>
<feature type="binding site" evidence="5">
    <location>
        <position position="193"/>
    </location>
    <ligand>
        <name>Fe cation</name>
        <dbReference type="ChEBI" id="CHEBI:24875"/>
        <label>1</label>
    </ligand>
</feature>
<dbReference type="GeneTree" id="ENSGT00950000182841"/>
<dbReference type="CDD" id="cd01056">
    <property type="entry name" value="Euk_Ferritin"/>
    <property type="match status" value="1"/>
</dbReference>
<dbReference type="GO" id="GO:0008199">
    <property type="term" value="F:ferric iron binding"/>
    <property type="evidence" value="ECO:0007669"/>
    <property type="project" value="InterPro"/>
</dbReference>
<dbReference type="GO" id="GO:0005737">
    <property type="term" value="C:cytoplasm"/>
    <property type="evidence" value="ECO:0007669"/>
    <property type="project" value="TreeGrafter"/>
</dbReference>
<dbReference type="Gene3D" id="1.20.1260.10">
    <property type="match status" value="1"/>
</dbReference>
<dbReference type="GO" id="GO:0006879">
    <property type="term" value="P:intracellular iron ion homeostasis"/>
    <property type="evidence" value="ECO:0007669"/>
    <property type="project" value="UniProtKB-KW"/>
</dbReference>
<dbReference type="PANTHER" id="PTHR11431">
    <property type="entry name" value="FERRITIN"/>
    <property type="match status" value="1"/>
</dbReference>
<dbReference type="InterPro" id="IPR012347">
    <property type="entry name" value="Ferritin-like"/>
</dbReference>
<keyword evidence="2 6" id="KW-0409">Iron storage</keyword>